<dbReference type="InterPro" id="IPR045462">
    <property type="entry name" value="aa-tRNA-synth_I_cd-bd"/>
</dbReference>
<comment type="caution">
    <text evidence="8">Lacks conserved residue(s) required for the propagation of feature annotation.</text>
</comment>
<dbReference type="GO" id="GO:0005524">
    <property type="term" value="F:ATP binding"/>
    <property type="evidence" value="ECO:0007669"/>
    <property type="project" value="UniProtKB-UniRule"/>
</dbReference>
<dbReference type="PANTHER" id="PTHR43311">
    <property type="entry name" value="GLUTAMATE--TRNA LIGASE"/>
    <property type="match status" value="1"/>
</dbReference>
<sequence>MSQKKVRVRFAPSPTGGLHLGGVRTVLFNYLFARHHGGEFVLRIEDTDQTRFVPGAEEYIMECLRWCGLEADEGPHKGGPYAPYRQSERKELYRRYAEQLVEAGHAYYAFDTPEELEAMREVEKAKGNYAPQYNQAVRGIMRNSLSLGAAEVKDLLEKGAPHVIRIRMPEQEEVRFTDMIRGEVSFQANTVDDKVLLKADGMPTYHLAVVVDDYLMKITHAFRGEEWLPSAPVHILLWKYLGWEADMPQWAHLPLILKPDGNGKLSKRDGDRLGFPVYAMNWTDPKTGELTKGFRENGFLPEAFVNMLAMLGWNDGSGQEIFSMEELIEKFSIGRVHKGGAKFDYEKAKWFNHQYILKTPDDKLAALFQPVLQEKGITADAAYVARIAGLVKERCHFVNEIWDHGFFFFAKPEKYDVDAVKPKWSAEKQAFFEAWMTVLEGLDDFSFAPVEESFKQLAAAKGIKPGELQLPFRIMLCGGKFGPPVFAIAETLGKKETIERMKLALAAFTV</sequence>
<keyword evidence="7 8" id="KW-0030">Aminoacyl-tRNA synthetase</keyword>
<dbReference type="HAMAP" id="MF_00022">
    <property type="entry name" value="Glu_tRNA_synth_type1"/>
    <property type="match status" value="1"/>
</dbReference>
<dbReference type="InterPro" id="IPR000924">
    <property type="entry name" value="Glu/Gln-tRNA-synth"/>
</dbReference>
<comment type="similarity">
    <text evidence="1 8">Belongs to the class-I aminoacyl-tRNA synthetase family. Glutamate--tRNA ligase type 1 subfamily.</text>
</comment>
<keyword evidence="4 8" id="KW-0547">Nucleotide-binding</keyword>
<dbReference type="Pfam" id="PF19269">
    <property type="entry name" value="Anticodon_2"/>
    <property type="match status" value="1"/>
</dbReference>
<dbReference type="GO" id="GO:0005829">
    <property type="term" value="C:cytosol"/>
    <property type="evidence" value="ECO:0007669"/>
    <property type="project" value="TreeGrafter"/>
</dbReference>
<evidence type="ECO:0000259" key="10">
    <source>
        <dbReference type="Pfam" id="PF19269"/>
    </source>
</evidence>
<evidence type="ECO:0000259" key="9">
    <source>
        <dbReference type="Pfam" id="PF00749"/>
    </source>
</evidence>
<dbReference type="InterPro" id="IPR014729">
    <property type="entry name" value="Rossmann-like_a/b/a_fold"/>
</dbReference>
<dbReference type="FunFam" id="3.40.50.620:FF:000127">
    <property type="entry name" value="Glutamate--tRNA ligase"/>
    <property type="match status" value="1"/>
</dbReference>
<keyword evidence="12" id="KW-1185">Reference proteome</keyword>
<organism evidence="11 12">
    <name type="scientific">Chitinophaga cymbidii</name>
    <dbReference type="NCBI Taxonomy" id="1096750"/>
    <lineage>
        <taxon>Bacteria</taxon>
        <taxon>Pseudomonadati</taxon>
        <taxon>Bacteroidota</taxon>
        <taxon>Chitinophagia</taxon>
        <taxon>Chitinophagales</taxon>
        <taxon>Chitinophagaceae</taxon>
        <taxon>Chitinophaga</taxon>
    </lineage>
</organism>
<protein>
    <recommendedName>
        <fullName evidence="8">Glutamate--tRNA ligase</fullName>
        <ecNumber evidence="8">6.1.1.17</ecNumber>
    </recommendedName>
    <alternativeName>
        <fullName evidence="8">Glutamyl-tRNA synthetase</fullName>
        <shortName evidence="8">GluRS</shortName>
    </alternativeName>
</protein>
<dbReference type="PROSITE" id="PS00178">
    <property type="entry name" value="AA_TRNA_LIGASE_I"/>
    <property type="match status" value="1"/>
</dbReference>
<dbReference type="InterPro" id="IPR020751">
    <property type="entry name" value="aa-tRNA-synth_I_codon-bd_sub2"/>
</dbReference>
<evidence type="ECO:0000256" key="5">
    <source>
        <dbReference type="ARBA" id="ARBA00022840"/>
    </source>
</evidence>
<dbReference type="NCBIfam" id="TIGR00464">
    <property type="entry name" value="gltX_bact"/>
    <property type="match status" value="1"/>
</dbReference>
<dbReference type="InterPro" id="IPR001412">
    <property type="entry name" value="aa-tRNA-synth_I_CS"/>
</dbReference>
<dbReference type="Pfam" id="PF00749">
    <property type="entry name" value="tRNA-synt_1c"/>
    <property type="match status" value="1"/>
</dbReference>
<dbReference type="Proteomes" id="UP000321436">
    <property type="component" value="Unassembled WGS sequence"/>
</dbReference>
<dbReference type="GO" id="GO:0004818">
    <property type="term" value="F:glutamate-tRNA ligase activity"/>
    <property type="evidence" value="ECO:0007669"/>
    <property type="project" value="UniProtKB-UniRule"/>
</dbReference>
<proteinExistence type="inferred from homology"/>
<dbReference type="InterPro" id="IPR033910">
    <property type="entry name" value="GluRS_core"/>
</dbReference>
<feature type="binding site" evidence="8">
    <location>
        <position position="267"/>
    </location>
    <ligand>
        <name>ATP</name>
        <dbReference type="ChEBI" id="CHEBI:30616"/>
    </ligand>
</feature>
<dbReference type="RefSeq" id="WP_146859958.1">
    <property type="nucleotide sequence ID" value="NZ_BKAU01000001.1"/>
</dbReference>
<dbReference type="EMBL" id="BKAU01000001">
    <property type="protein sequence ID" value="GEP95585.1"/>
    <property type="molecule type" value="Genomic_DNA"/>
</dbReference>
<feature type="short sequence motif" description="'KMSKS' region" evidence="8">
    <location>
        <begin position="264"/>
        <end position="268"/>
    </location>
</feature>
<dbReference type="InterPro" id="IPR049940">
    <property type="entry name" value="GluQ/Sye"/>
</dbReference>
<evidence type="ECO:0000256" key="3">
    <source>
        <dbReference type="ARBA" id="ARBA00022598"/>
    </source>
</evidence>
<dbReference type="EC" id="6.1.1.17" evidence="8"/>
<gene>
    <name evidence="8 11" type="primary">gltX</name>
    <name evidence="11" type="ORF">CCY01nite_18450</name>
</gene>
<dbReference type="PRINTS" id="PR00987">
    <property type="entry name" value="TRNASYNTHGLU"/>
</dbReference>
<dbReference type="PANTHER" id="PTHR43311:SF2">
    <property type="entry name" value="GLUTAMATE--TRNA LIGASE, MITOCHONDRIAL-RELATED"/>
    <property type="match status" value="1"/>
</dbReference>
<feature type="short sequence motif" description="'HIGH' region" evidence="8">
    <location>
        <begin position="12"/>
        <end position="22"/>
    </location>
</feature>
<evidence type="ECO:0000313" key="12">
    <source>
        <dbReference type="Proteomes" id="UP000321436"/>
    </source>
</evidence>
<evidence type="ECO:0000256" key="4">
    <source>
        <dbReference type="ARBA" id="ARBA00022741"/>
    </source>
</evidence>
<comment type="caution">
    <text evidence="11">The sequence shown here is derived from an EMBL/GenBank/DDBJ whole genome shotgun (WGS) entry which is preliminary data.</text>
</comment>
<name>A0A512RIS0_9BACT</name>
<accession>A0A512RIS0</accession>
<evidence type="ECO:0000313" key="11">
    <source>
        <dbReference type="EMBL" id="GEP95585.1"/>
    </source>
</evidence>
<keyword evidence="2 8" id="KW-0963">Cytoplasm</keyword>
<dbReference type="GO" id="GO:0008270">
    <property type="term" value="F:zinc ion binding"/>
    <property type="evidence" value="ECO:0007669"/>
    <property type="project" value="InterPro"/>
</dbReference>
<dbReference type="GO" id="GO:0000049">
    <property type="term" value="F:tRNA binding"/>
    <property type="evidence" value="ECO:0007669"/>
    <property type="project" value="InterPro"/>
</dbReference>
<keyword evidence="3 8" id="KW-0436">Ligase</keyword>
<evidence type="ECO:0000256" key="6">
    <source>
        <dbReference type="ARBA" id="ARBA00022917"/>
    </source>
</evidence>
<keyword evidence="6 8" id="KW-0648">Protein biosynthesis</keyword>
<evidence type="ECO:0000256" key="7">
    <source>
        <dbReference type="ARBA" id="ARBA00023146"/>
    </source>
</evidence>
<dbReference type="AlphaFoldDB" id="A0A512RIS0"/>
<evidence type="ECO:0000256" key="1">
    <source>
        <dbReference type="ARBA" id="ARBA00007894"/>
    </source>
</evidence>
<dbReference type="Gene3D" id="1.10.10.350">
    <property type="match status" value="1"/>
</dbReference>
<feature type="domain" description="Aminoacyl-tRNA synthetase class I anticodon-binding" evidence="10">
    <location>
        <begin position="363"/>
        <end position="504"/>
    </location>
</feature>
<dbReference type="SUPFAM" id="SSF52374">
    <property type="entry name" value="Nucleotidylyl transferase"/>
    <property type="match status" value="1"/>
</dbReference>
<comment type="catalytic activity">
    <reaction evidence="8">
        <text>tRNA(Glu) + L-glutamate + ATP = L-glutamyl-tRNA(Glu) + AMP + diphosphate</text>
        <dbReference type="Rhea" id="RHEA:23540"/>
        <dbReference type="Rhea" id="RHEA-COMP:9663"/>
        <dbReference type="Rhea" id="RHEA-COMP:9680"/>
        <dbReference type="ChEBI" id="CHEBI:29985"/>
        <dbReference type="ChEBI" id="CHEBI:30616"/>
        <dbReference type="ChEBI" id="CHEBI:33019"/>
        <dbReference type="ChEBI" id="CHEBI:78442"/>
        <dbReference type="ChEBI" id="CHEBI:78520"/>
        <dbReference type="ChEBI" id="CHEBI:456215"/>
        <dbReference type="EC" id="6.1.1.17"/>
    </reaction>
</comment>
<dbReference type="Gene3D" id="3.40.50.620">
    <property type="entry name" value="HUPs"/>
    <property type="match status" value="1"/>
</dbReference>
<evidence type="ECO:0000256" key="2">
    <source>
        <dbReference type="ARBA" id="ARBA00022490"/>
    </source>
</evidence>
<feature type="domain" description="Glutamyl/glutaminyl-tRNA synthetase class Ib catalytic" evidence="9">
    <location>
        <begin position="5"/>
        <end position="350"/>
    </location>
</feature>
<reference evidence="11 12" key="1">
    <citation type="submission" date="2019-07" db="EMBL/GenBank/DDBJ databases">
        <title>Whole genome shotgun sequence of Chitinophaga cymbidii NBRC 109752.</title>
        <authorList>
            <person name="Hosoyama A."/>
            <person name="Uohara A."/>
            <person name="Ohji S."/>
            <person name="Ichikawa N."/>
        </authorList>
    </citation>
    <scope>NUCLEOTIDE SEQUENCE [LARGE SCALE GENOMIC DNA]</scope>
    <source>
        <strain evidence="11 12">NBRC 109752</strain>
    </source>
</reference>
<comment type="function">
    <text evidence="8">Catalyzes the attachment of glutamate to tRNA(Glu) in a two-step reaction: glutamate is first activated by ATP to form Glu-AMP and then transferred to the acceptor end of tRNA(Glu).</text>
</comment>
<dbReference type="GO" id="GO:0006424">
    <property type="term" value="P:glutamyl-tRNA aminoacylation"/>
    <property type="evidence" value="ECO:0007669"/>
    <property type="project" value="UniProtKB-UniRule"/>
</dbReference>
<dbReference type="CDD" id="cd00808">
    <property type="entry name" value="GluRS_core"/>
    <property type="match status" value="1"/>
</dbReference>
<comment type="subcellular location">
    <subcellularLocation>
        <location evidence="8">Cytoplasm</location>
    </subcellularLocation>
</comment>
<evidence type="ECO:0000256" key="8">
    <source>
        <dbReference type="HAMAP-Rule" id="MF_00022"/>
    </source>
</evidence>
<dbReference type="SUPFAM" id="SSF48163">
    <property type="entry name" value="An anticodon-binding domain of class I aminoacyl-tRNA synthetases"/>
    <property type="match status" value="1"/>
</dbReference>
<dbReference type="InterPro" id="IPR020058">
    <property type="entry name" value="Glu/Gln-tRNA-synth_Ib_cat-dom"/>
</dbReference>
<dbReference type="InterPro" id="IPR008925">
    <property type="entry name" value="aa_tRNA-synth_I_cd-bd_sf"/>
</dbReference>
<comment type="subunit">
    <text evidence="8">Monomer.</text>
</comment>
<keyword evidence="5 8" id="KW-0067">ATP-binding</keyword>
<dbReference type="OrthoDB" id="9807503at2"/>
<dbReference type="InterPro" id="IPR004527">
    <property type="entry name" value="Glu-tRNA-ligase_bac/mito"/>
</dbReference>